<evidence type="ECO:0000313" key="8">
    <source>
        <dbReference type="Proteomes" id="UP000094236"/>
    </source>
</evidence>
<dbReference type="InterPro" id="IPR013900">
    <property type="entry name" value="RNR_inhibitor"/>
</dbReference>
<evidence type="ECO:0000313" key="7">
    <source>
        <dbReference type="EMBL" id="ODV94431.1"/>
    </source>
</evidence>
<reference evidence="8" key="1">
    <citation type="submission" date="2016-05" db="EMBL/GenBank/DDBJ databases">
        <title>Comparative genomics of biotechnologically important yeasts.</title>
        <authorList>
            <consortium name="DOE Joint Genome Institute"/>
            <person name="Riley R."/>
            <person name="Haridas S."/>
            <person name="Wolfe K.H."/>
            <person name="Lopes M.R."/>
            <person name="Hittinger C.T."/>
            <person name="Goker M."/>
            <person name="Salamov A."/>
            <person name="Wisecaver J."/>
            <person name="Long T.M."/>
            <person name="Aerts A.L."/>
            <person name="Barry K."/>
            <person name="Choi C."/>
            <person name="Clum A."/>
            <person name="Coughlan A.Y."/>
            <person name="Deshpande S."/>
            <person name="Douglass A.P."/>
            <person name="Hanson S.J."/>
            <person name="Klenk H.-P."/>
            <person name="Labutti K."/>
            <person name="Lapidus A."/>
            <person name="Lindquist E."/>
            <person name="Lipzen A."/>
            <person name="Meier-Kolthoff J.P."/>
            <person name="Ohm R.A."/>
            <person name="Otillar R.P."/>
            <person name="Pangilinan J."/>
            <person name="Peng Y."/>
            <person name="Rokas A."/>
            <person name="Rosa C.A."/>
            <person name="Scheuner C."/>
            <person name="Sibirny A.A."/>
            <person name="Slot J.C."/>
            <person name="Stielow J.B."/>
            <person name="Sun H."/>
            <person name="Kurtzman C.P."/>
            <person name="Blackwell M."/>
            <person name="Grigoriev I.V."/>
            <person name="Jeffries T.W."/>
        </authorList>
    </citation>
    <scope>NUCLEOTIDE SEQUENCE [LARGE SCALE GENOMIC DNA]</scope>
    <source>
        <strain evidence="8">NRRL Y-2460</strain>
    </source>
</reference>
<comment type="subcellular location">
    <subcellularLocation>
        <location evidence="2">Cytoplasm</location>
    </subcellularLocation>
    <subcellularLocation>
        <location evidence="1">Nucleus</location>
    </subcellularLocation>
</comment>
<evidence type="ECO:0000256" key="1">
    <source>
        <dbReference type="ARBA" id="ARBA00004123"/>
    </source>
</evidence>
<evidence type="ECO:0000256" key="6">
    <source>
        <dbReference type="ARBA" id="ARBA00023242"/>
    </source>
</evidence>
<dbReference type="AlphaFoldDB" id="A0A1E4TRP3"/>
<evidence type="ECO:0000256" key="5">
    <source>
        <dbReference type="ARBA" id="ARBA00022490"/>
    </source>
</evidence>
<keyword evidence="8" id="KW-1185">Reference proteome</keyword>
<dbReference type="GO" id="GO:0005634">
    <property type="term" value="C:nucleus"/>
    <property type="evidence" value="ECO:0007669"/>
    <property type="project" value="UniProtKB-SubCell"/>
</dbReference>
<dbReference type="Proteomes" id="UP000094236">
    <property type="component" value="Unassembled WGS sequence"/>
</dbReference>
<protein>
    <recommendedName>
        <fullName evidence="4">Damage-regulated import facilitator 1</fullName>
    </recommendedName>
</protein>
<organism evidence="7 8">
    <name type="scientific">Pachysolen tannophilus NRRL Y-2460</name>
    <dbReference type="NCBI Taxonomy" id="669874"/>
    <lineage>
        <taxon>Eukaryota</taxon>
        <taxon>Fungi</taxon>
        <taxon>Dikarya</taxon>
        <taxon>Ascomycota</taxon>
        <taxon>Saccharomycotina</taxon>
        <taxon>Pichiomycetes</taxon>
        <taxon>Pachysolenaceae</taxon>
        <taxon>Pachysolen</taxon>
    </lineage>
</organism>
<evidence type="ECO:0000256" key="2">
    <source>
        <dbReference type="ARBA" id="ARBA00004496"/>
    </source>
</evidence>
<comment type="similarity">
    <text evidence="3">Belongs to the DIF1/spd1 family.</text>
</comment>
<gene>
    <name evidence="7" type="ORF">PACTADRAFT_51269</name>
</gene>
<proteinExistence type="inferred from homology"/>
<dbReference type="OrthoDB" id="4072855at2759"/>
<keyword evidence="5" id="KW-0963">Cytoplasm</keyword>
<sequence length="188" mass="20955">MYKRTNYNSVGTESAQGQVASQVASQAANYDDETRLKLQAIGMRIRKSIADGYCVPGGDSNGYLTDLQSQHLNQQAEAAQLQLAGQVAAAGQSMVAPSFKRVPLASHVTRPPSLSFNNSSTLEGENFENGFNMNRENLGRKRSREFDEENYHYKEKKEAENQFVIASKDVPLEVFQNRHGALQFDQDF</sequence>
<dbReference type="EMBL" id="KV454016">
    <property type="protein sequence ID" value="ODV94431.1"/>
    <property type="molecule type" value="Genomic_DNA"/>
</dbReference>
<dbReference type="GO" id="GO:0005737">
    <property type="term" value="C:cytoplasm"/>
    <property type="evidence" value="ECO:0007669"/>
    <property type="project" value="UniProtKB-SubCell"/>
</dbReference>
<keyword evidence="6" id="KW-0539">Nucleus</keyword>
<name>A0A1E4TRP3_PACTA</name>
<dbReference type="Pfam" id="PF08591">
    <property type="entry name" value="RNR_inhib"/>
    <property type="match status" value="1"/>
</dbReference>
<evidence type="ECO:0000256" key="3">
    <source>
        <dbReference type="ARBA" id="ARBA00005459"/>
    </source>
</evidence>
<evidence type="ECO:0000256" key="4">
    <source>
        <dbReference type="ARBA" id="ARBA00021625"/>
    </source>
</evidence>
<accession>A0A1E4TRP3</accession>